<dbReference type="STRING" id="84645.A0A498LUA8"/>
<organism evidence="5 6">
    <name type="scientific">Labeo rohita</name>
    <name type="common">Indian major carp</name>
    <name type="synonym">Cyprinus rohita</name>
    <dbReference type="NCBI Taxonomy" id="84645"/>
    <lineage>
        <taxon>Eukaryota</taxon>
        <taxon>Metazoa</taxon>
        <taxon>Chordata</taxon>
        <taxon>Craniata</taxon>
        <taxon>Vertebrata</taxon>
        <taxon>Euteleostomi</taxon>
        <taxon>Actinopterygii</taxon>
        <taxon>Neopterygii</taxon>
        <taxon>Teleostei</taxon>
        <taxon>Ostariophysi</taxon>
        <taxon>Cypriniformes</taxon>
        <taxon>Cyprinidae</taxon>
        <taxon>Labeoninae</taxon>
        <taxon>Labeonini</taxon>
        <taxon>Labeo</taxon>
    </lineage>
</organism>
<evidence type="ECO:0000256" key="1">
    <source>
        <dbReference type="ARBA" id="ARBA00008535"/>
    </source>
</evidence>
<evidence type="ECO:0000256" key="3">
    <source>
        <dbReference type="ARBA" id="ARBA00023134"/>
    </source>
</evidence>
<keyword evidence="3" id="KW-0342">GTP-binding</keyword>
<keyword evidence="2" id="KW-0547">Nucleotide-binding</keyword>
<dbReference type="GO" id="GO:0005525">
    <property type="term" value="F:GTP binding"/>
    <property type="evidence" value="ECO:0007669"/>
    <property type="project" value="UniProtKB-KW"/>
</dbReference>
<dbReference type="AlphaFoldDB" id="A0A498LUA8"/>
<evidence type="ECO:0000259" key="4">
    <source>
        <dbReference type="Pfam" id="PF04548"/>
    </source>
</evidence>
<dbReference type="InterPro" id="IPR006703">
    <property type="entry name" value="G_AIG1"/>
</dbReference>
<dbReference type="InterPro" id="IPR045058">
    <property type="entry name" value="GIMA/IAN/Toc"/>
</dbReference>
<dbReference type="PANTHER" id="PTHR10903:SF170">
    <property type="entry name" value="GTPASE IMAP FAMILY MEMBER 7"/>
    <property type="match status" value="1"/>
</dbReference>
<comment type="caution">
    <text evidence="5">The sequence shown here is derived from an EMBL/GenBank/DDBJ whole genome shotgun (WGS) entry which is preliminary data.</text>
</comment>
<dbReference type="Proteomes" id="UP000290572">
    <property type="component" value="Unassembled WGS sequence"/>
</dbReference>
<dbReference type="InterPro" id="IPR027417">
    <property type="entry name" value="P-loop_NTPase"/>
</dbReference>
<dbReference type="Gene3D" id="3.40.50.300">
    <property type="entry name" value="P-loop containing nucleotide triphosphate hydrolases"/>
    <property type="match status" value="1"/>
</dbReference>
<keyword evidence="6" id="KW-1185">Reference proteome</keyword>
<accession>A0A498LUA8</accession>
<dbReference type="PANTHER" id="PTHR10903">
    <property type="entry name" value="GTPASE, IMAP FAMILY MEMBER-RELATED"/>
    <property type="match status" value="1"/>
</dbReference>
<reference evidence="5 6" key="1">
    <citation type="submission" date="2018-03" db="EMBL/GenBank/DDBJ databases">
        <title>Draft genome sequence of Rohu Carp (Labeo rohita).</title>
        <authorList>
            <person name="Das P."/>
            <person name="Kushwaha B."/>
            <person name="Joshi C.G."/>
            <person name="Kumar D."/>
            <person name="Nagpure N.S."/>
            <person name="Sahoo L."/>
            <person name="Das S.P."/>
            <person name="Bit A."/>
            <person name="Patnaik S."/>
            <person name="Meher P.K."/>
            <person name="Jayasankar P."/>
            <person name="Koringa P.G."/>
            <person name="Patel N.V."/>
            <person name="Hinsu A.T."/>
            <person name="Kumar R."/>
            <person name="Pandey M."/>
            <person name="Agarwal S."/>
            <person name="Srivastava S."/>
            <person name="Singh M."/>
            <person name="Iquebal M.A."/>
            <person name="Jaiswal S."/>
            <person name="Angadi U.B."/>
            <person name="Kumar N."/>
            <person name="Raza M."/>
            <person name="Shah T.M."/>
            <person name="Rai A."/>
            <person name="Jena J.K."/>
        </authorList>
    </citation>
    <scope>NUCLEOTIDE SEQUENCE [LARGE SCALE GENOMIC DNA]</scope>
    <source>
        <strain evidence="5">DASCIFA01</strain>
        <tissue evidence="5">Testis</tissue>
    </source>
</reference>
<feature type="domain" description="AIG1-type G" evidence="4">
    <location>
        <begin position="5"/>
        <end position="127"/>
    </location>
</feature>
<evidence type="ECO:0000313" key="5">
    <source>
        <dbReference type="EMBL" id="RXN12038.1"/>
    </source>
</evidence>
<gene>
    <name evidence="5" type="ORF">ROHU_010324</name>
</gene>
<protein>
    <submittedName>
        <fullName evidence="5">GTPase IMAP family member 8-like protein</fullName>
    </submittedName>
</protein>
<proteinExistence type="inferred from homology"/>
<dbReference type="EMBL" id="QBIY01013093">
    <property type="protein sequence ID" value="RXN12038.1"/>
    <property type="molecule type" value="Genomic_DNA"/>
</dbReference>
<name>A0A498LUA8_LABRO</name>
<comment type="similarity">
    <text evidence="1">Belongs to the TRAFAC class TrmE-Era-EngA-EngB-Septin-like GTPase superfamily. AIG1/Toc34/Toc159-like paraseptin GTPase family. IAN subfamily.</text>
</comment>
<sequence length="148" mass="16951">MYQTLSCVSLCHPGVHVFLFVVPVGPLTDEDTEEIEKIQKIFDSREHFILLFTTELTAEGSATDFVKFSSGSQRIISCCGGQYKVMGLNEPENSRQIPDLLDYIENMKTEPYSPQTNVKAQENKIRHELEAQHKKELKRMQDEVKELS</sequence>
<evidence type="ECO:0000313" key="6">
    <source>
        <dbReference type="Proteomes" id="UP000290572"/>
    </source>
</evidence>
<evidence type="ECO:0000256" key="2">
    <source>
        <dbReference type="ARBA" id="ARBA00022741"/>
    </source>
</evidence>
<dbReference type="Pfam" id="PF04548">
    <property type="entry name" value="AIG1"/>
    <property type="match status" value="1"/>
</dbReference>